<keyword evidence="2" id="KW-1185">Reference proteome</keyword>
<dbReference type="RefSeq" id="WP_114676711.1">
    <property type="nucleotide sequence ID" value="NZ_CP031188.1"/>
</dbReference>
<evidence type="ECO:0000313" key="2">
    <source>
        <dbReference type="Proteomes" id="UP000253951"/>
    </source>
</evidence>
<accession>A0A345H8N8</accession>
<organism evidence="1 2">
    <name type="scientific">Flavobacterium arcticum</name>
    <dbReference type="NCBI Taxonomy" id="1784713"/>
    <lineage>
        <taxon>Bacteria</taxon>
        <taxon>Pseudomonadati</taxon>
        <taxon>Bacteroidota</taxon>
        <taxon>Flavobacteriia</taxon>
        <taxon>Flavobacteriales</taxon>
        <taxon>Flavobacteriaceae</taxon>
        <taxon>Flavobacterium</taxon>
    </lineage>
</organism>
<dbReference type="AlphaFoldDB" id="A0A345H8N8"/>
<name>A0A345H8N8_9FLAO</name>
<gene>
    <name evidence="1" type="ORF">DVK85_01350</name>
</gene>
<sequence length="169" mass="17265">MELKKPSGKSFQDTALLAGGAFAGGFASRVAIGLIHKPTANSEDAAALKKEENMLLAKRGGIMLASLVAMASVGGKDEGATIVKGTFLGMAVVQGLEAIKSLASKSSVATKSGIVADALGLGCSCNSVNTLNAPFTPRYTPQVIEAKQVDFTSSILSDPMLQAIKKHAA</sequence>
<proteinExistence type="predicted"/>
<evidence type="ECO:0000313" key="1">
    <source>
        <dbReference type="EMBL" id="AXG72948.1"/>
    </source>
</evidence>
<dbReference type="KEGG" id="fat:DVK85_01350"/>
<protein>
    <submittedName>
        <fullName evidence="1">Uncharacterized protein</fullName>
    </submittedName>
</protein>
<reference evidence="1 2" key="1">
    <citation type="submission" date="2018-07" db="EMBL/GenBank/DDBJ databases">
        <title>Complete genome sequence of Flavobacterium arcticum type strain SM1502T.</title>
        <authorList>
            <person name="Li Y."/>
            <person name="Li D.-D."/>
        </authorList>
    </citation>
    <scope>NUCLEOTIDE SEQUENCE [LARGE SCALE GENOMIC DNA]</scope>
    <source>
        <strain evidence="1 2">SM1502</strain>
    </source>
</reference>
<dbReference type="Proteomes" id="UP000253951">
    <property type="component" value="Chromosome"/>
</dbReference>
<dbReference type="EMBL" id="CP031188">
    <property type="protein sequence ID" value="AXG72948.1"/>
    <property type="molecule type" value="Genomic_DNA"/>
</dbReference>